<name>A0A1C3NWZ8_9ACTN</name>
<gene>
    <name evidence="1" type="ORF">FDG2_2107</name>
</gene>
<accession>A0A1C3NWZ8</accession>
<sequence>MGTTTTKITTELRDRLASVSTDLGGVTLAETLQRLISEHEERAALAAYDRLRADEREWASYLEESQLIDNATGDWLRRDGAVGTA</sequence>
<dbReference type="AlphaFoldDB" id="A0A1C3NWZ8"/>
<proteinExistence type="predicted"/>
<keyword evidence="2" id="KW-1185">Reference proteome</keyword>
<dbReference type="Proteomes" id="UP000199013">
    <property type="component" value="Unassembled WGS sequence"/>
</dbReference>
<dbReference type="EMBL" id="FLUV01000879">
    <property type="protein sequence ID" value="SBW21742.1"/>
    <property type="molecule type" value="Genomic_DNA"/>
</dbReference>
<evidence type="ECO:0000313" key="2">
    <source>
        <dbReference type="Proteomes" id="UP000199013"/>
    </source>
</evidence>
<protein>
    <recommendedName>
        <fullName evidence="3">Toxin-antitoxin system protein</fullName>
    </recommendedName>
</protein>
<evidence type="ECO:0000313" key="1">
    <source>
        <dbReference type="EMBL" id="SBW21742.1"/>
    </source>
</evidence>
<evidence type="ECO:0008006" key="3">
    <source>
        <dbReference type="Google" id="ProtNLM"/>
    </source>
</evidence>
<reference evidence="2" key="1">
    <citation type="submission" date="2016-02" db="EMBL/GenBank/DDBJ databases">
        <authorList>
            <person name="Wibberg D."/>
        </authorList>
    </citation>
    <scope>NUCLEOTIDE SEQUENCE [LARGE SCALE GENOMIC DNA]</scope>
</reference>
<organism evidence="1 2">
    <name type="scientific">Candidatus Protofrankia californiensis</name>
    <dbReference type="NCBI Taxonomy" id="1839754"/>
    <lineage>
        <taxon>Bacteria</taxon>
        <taxon>Bacillati</taxon>
        <taxon>Actinomycetota</taxon>
        <taxon>Actinomycetes</taxon>
        <taxon>Frankiales</taxon>
        <taxon>Frankiaceae</taxon>
        <taxon>Protofrankia</taxon>
    </lineage>
</organism>